<evidence type="ECO:0000313" key="1">
    <source>
        <dbReference type="EMBL" id="SEF55997.1"/>
    </source>
</evidence>
<evidence type="ECO:0008006" key="3">
    <source>
        <dbReference type="Google" id="ProtNLM"/>
    </source>
</evidence>
<dbReference type="AlphaFoldDB" id="A0A1H5T1U5"/>
<reference evidence="2" key="1">
    <citation type="submission" date="2016-10" db="EMBL/GenBank/DDBJ databases">
        <authorList>
            <person name="Varghese N."/>
            <person name="Submissions S."/>
        </authorList>
    </citation>
    <scope>NUCLEOTIDE SEQUENCE [LARGE SCALE GENOMIC DNA]</scope>
    <source>
        <strain evidence="2">CGMCC 1.9230</strain>
    </source>
</reference>
<sequence length="100" mass="11650">MGLKTDDYSCTFWWKDKGGNDCSSQWSPFADDTTYFAPSEKQFIQNFRVDDLEKLFKKLSDEGVTIVGDVKTYGYGKFGWILDSERNKIELRKPINNVFQ</sequence>
<accession>A0A1H5T1U5</accession>
<dbReference type="Proteomes" id="UP000236737">
    <property type="component" value="Unassembled WGS sequence"/>
</dbReference>
<dbReference type="SUPFAM" id="SSF54593">
    <property type="entry name" value="Glyoxalase/Bleomycin resistance protein/Dihydroxybiphenyl dioxygenase"/>
    <property type="match status" value="1"/>
</dbReference>
<dbReference type="Gene3D" id="3.10.180.10">
    <property type="entry name" value="2,3-Dihydroxybiphenyl 1,2-Dioxygenase, domain 1"/>
    <property type="match status" value="1"/>
</dbReference>
<dbReference type="EMBL" id="FNVP01000001">
    <property type="protein sequence ID" value="SEF55997.1"/>
    <property type="molecule type" value="Genomic_DNA"/>
</dbReference>
<keyword evidence="2" id="KW-1185">Reference proteome</keyword>
<proteinExistence type="predicted"/>
<organism evidence="1 2">
    <name type="scientific">Flavobacterium urumqiense</name>
    <dbReference type="NCBI Taxonomy" id="935224"/>
    <lineage>
        <taxon>Bacteria</taxon>
        <taxon>Pseudomonadati</taxon>
        <taxon>Bacteroidota</taxon>
        <taxon>Flavobacteriia</taxon>
        <taxon>Flavobacteriales</taxon>
        <taxon>Flavobacteriaceae</taxon>
        <taxon>Flavobacterium</taxon>
    </lineage>
</organism>
<name>A0A1H5T1U5_9FLAO</name>
<gene>
    <name evidence="1" type="ORF">SAMN04488130_101507</name>
</gene>
<protein>
    <recommendedName>
        <fullName evidence="3">VOC domain-containing protein</fullName>
    </recommendedName>
</protein>
<dbReference type="InterPro" id="IPR029068">
    <property type="entry name" value="Glyas_Bleomycin-R_OHBP_Dase"/>
</dbReference>
<evidence type="ECO:0000313" key="2">
    <source>
        <dbReference type="Proteomes" id="UP000236737"/>
    </source>
</evidence>